<protein>
    <recommendedName>
        <fullName evidence="3">DUF218 domain-containing protein</fullName>
    </recommendedName>
</protein>
<evidence type="ECO:0000256" key="2">
    <source>
        <dbReference type="SAM" id="Phobius"/>
    </source>
</evidence>
<dbReference type="EMBL" id="JALLBG020000189">
    <property type="protein sequence ID" value="KAL3760266.1"/>
    <property type="molecule type" value="Genomic_DNA"/>
</dbReference>
<evidence type="ECO:0000313" key="4">
    <source>
        <dbReference type="EMBL" id="KAL3760266.1"/>
    </source>
</evidence>
<dbReference type="CDD" id="cd06259">
    <property type="entry name" value="YdcF-like"/>
    <property type="match status" value="1"/>
</dbReference>
<keyword evidence="2" id="KW-0472">Membrane</keyword>
<proteinExistence type="predicted"/>
<feature type="compositionally biased region" description="Low complexity" evidence="1">
    <location>
        <begin position="308"/>
        <end position="323"/>
    </location>
</feature>
<accession>A0ABD3MEA8</accession>
<dbReference type="Pfam" id="PF02698">
    <property type="entry name" value="DUF218"/>
    <property type="match status" value="1"/>
</dbReference>
<dbReference type="Gene3D" id="3.40.50.620">
    <property type="entry name" value="HUPs"/>
    <property type="match status" value="1"/>
</dbReference>
<gene>
    <name evidence="4" type="ORF">ACHAWU_006264</name>
</gene>
<dbReference type="InterPro" id="IPR014729">
    <property type="entry name" value="Rossmann-like_a/b/a_fold"/>
</dbReference>
<feature type="transmembrane region" description="Helical" evidence="2">
    <location>
        <begin position="344"/>
        <end position="366"/>
    </location>
</feature>
<evidence type="ECO:0000256" key="1">
    <source>
        <dbReference type="SAM" id="MobiDB-lite"/>
    </source>
</evidence>
<dbReference type="Proteomes" id="UP001530293">
    <property type="component" value="Unassembled WGS sequence"/>
</dbReference>
<reference evidence="4 5" key="1">
    <citation type="submission" date="2024-10" db="EMBL/GenBank/DDBJ databases">
        <title>Updated reference genomes for cyclostephanoid diatoms.</title>
        <authorList>
            <person name="Roberts W.R."/>
            <person name="Alverson A.J."/>
        </authorList>
    </citation>
    <scope>NUCLEOTIDE SEQUENCE [LARGE SCALE GENOMIC DNA]</scope>
    <source>
        <strain evidence="4 5">AJA232-27</strain>
    </source>
</reference>
<dbReference type="AlphaFoldDB" id="A0ABD3MEA8"/>
<keyword evidence="2" id="KW-0812">Transmembrane</keyword>
<organism evidence="4 5">
    <name type="scientific">Discostella pseudostelligera</name>
    <dbReference type="NCBI Taxonomy" id="259834"/>
    <lineage>
        <taxon>Eukaryota</taxon>
        <taxon>Sar</taxon>
        <taxon>Stramenopiles</taxon>
        <taxon>Ochrophyta</taxon>
        <taxon>Bacillariophyta</taxon>
        <taxon>Coscinodiscophyceae</taxon>
        <taxon>Thalassiosirophycidae</taxon>
        <taxon>Stephanodiscales</taxon>
        <taxon>Stephanodiscaceae</taxon>
        <taxon>Discostella</taxon>
    </lineage>
</organism>
<comment type="caution">
    <text evidence="4">The sequence shown here is derived from an EMBL/GenBank/DDBJ whole genome shotgun (WGS) entry which is preliminary data.</text>
</comment>
<keyword evidence="2" id="KW-1133">Transmembrane helix</keyword>
<feature type="domain" description="DUF218" evidence="3">
    <location>
        <begin position="59"/>
        <end position="206"/>
    </location>
</feature>
<sequence length="368" mass="40971">MTAASSTTTTTTSANSRRDMQQLIIQPGDIINEDDLFSNIGIDCGDIDTAYLPLLQSIDTILLLGGGVPLSPTDPPIYVQRRCDVVARIMTHSEIVNRSKVICLSAGTAHLPQYILPHTGLPLWESTASAAYLLHHPIDPVPSDRVYVETASYDTISNAFFARTVMTDIMRHEDCCSVMRRKPQRVLVVTNEFHVGRSKAIFDWIYGVPSSSSSTTMKSDDDHQQYEMFYLSCNNIGLTTEAIDARKAHEMRGEVNVRTKLSVKYKTLHDVWTFLTKEHDFYSASKLAERAMTGVDTLHSSAEELKLSYGKSSGSSSSPLPTSNLRREQEEGRTQMAEYKNGKIVLTLDVPSILLVVVASLLYSYVYK</sequence>
<dbReference type="PANTHER" id="PTHR30336:SF20">
    <property type="entry name" value="DUF218 DOMAIN-CONTAINING PROTEIN"/>
    <property type="match status" value="1"/>
</dbReference>
<evidence type="ECO:0000313" key="5">
    <source>
        <dbReference type="Proteomes" id="UP001530293"/>
    </source>
</evidence>
<keyword evidence="5" id="KW-1185">Reference proteome</keyword>
<dbReference type="PANTHER" id="PTHR30336">
    <property type="entry name" value="INNER MEMBRANE PROTEIN, PROBABLE PERMEASE"/>
    <property type="match status" value="1"/>
</dbReference>
<name>A0ABD3MEA8_9STRA</name>
<feature type="region of interest" description="Disordered" evidence="1">
    <location>
        <begin position="308"/>
        <end position="334"/>
    </location>
</feature>
<dbReference type="InterPro" id="IPR051599">
    <property type="entry name" value="Cell_Envelope_Assoc"/>
</dbReference>
<dbReference type="InterPro" id="IPR003848">
    <property type="entry name" value="DUF218"/>
</dbReference>
<evidence type="ECO:0000259" key="3">
    <source>
        <dbReference type="Pfam" id="PF02698"/>
    </source>
</evidence>